<dbReference type="Pfam" id="PF14281">
    <property type="entry name" value="PDDEXK_4"/>
    <property type="match status" value="1"/>
</dbReference>
<reference evidence="1 2" key="1">
    <citation type="submission" date="2015-01" db="EMBL/GenBank/DDBJ databases">
        <authorList>
            <person name="Xiang T."/>
            <person name="Song Y."/>
            <person name="Huang L."/>
            <person name="Wang B."/>
            <person name="Wu P."/>
        </authorList>
    </citation>
    <scope>NUCLEOTIDE SEQUENCE [LARGE SCALE GENOMIC DNA]</scope>
    <source>
        <strain evidence="1 2">CcD38</strain>
    </source>
</reference>
<name>A0A0B7I022_9FLAO</name>
<gene>
    <name evidence="1" type="ORF">CCAND38_210026</name>
</gene>
<evidence type="ECO:0008006" key="3">
    <source>
        <dbReference type="Google" id="ProtNLM"/>
    </source>
</evidence>
<dbReference type="Proteomes" id="UP000045051">
    <property type="component" value="Unassembled WGS sequence"/>
</dbReference>
<dbReference type="InterPro" id="IPR029470">
    <property type="entry name" value="PDDEXK_4"/>
</dbReference>
<proteinExistence type="predicted"/>
<sequence>MYSIKNLLRQIAVINNKNAEILDATGGRFNIFQICGVDHYENTHSKIIAELLNPNGTHGLKSKLLECFIEILGNDFIINDFDCNNSSVFTEYSIREGRIDILIQNANDAIIIENKIYARDGERQLSRYDKYAQNRFKKYQILYLTLLGNEADKNSSCGVPYTPISYKETIIEWLEKCVEITSRYPLVRETIVQYINHLKKLTHQDMNTKNQEEITEVLSEIGNLKAAKTIYENYSKTYDYLAEKYFNPEMEKYAAKKGLIYNYKGSSESHIKFQLWKNEWIGKCWISFNAERNAYYYGICNNPKEYRISNDNKDKLYQNLNLLGISECRQTDWYPFWNDMDNLSIEKWESDIVKSNKFLEQCKEQIEILLKATEEIDF</sequence>
<dbReference type="RefSeq" id="WP_042343909.1">
    <property type="nucleotide sequence ID" value="NZ_CDOI01000124.1"/>
</dbReference>
<protein>
    <recommendedName>
        <fullName evidence="3">PD-(D/E)XK nuclease superfamily protein</fullName>
    </recommendedName>
</protein>
<evidence type="ECO:0000313" key="1">
    <source>
        <dbReference type="EMBL" id="CEN45025.1"/>
    </source>
</evidence>
<dbReference type="AlphaFoldDB" id="A0A0B7I022"/>
<dbReference type="EMBL" id="CDOI01000124">
    <property type="protein sequence ID" value="CEN45025.1"/>
    <property type="molecule type" value="Genomic_DNA"/>
</dbReference>
<organism evidence="1 2">
    <name type="scientific">Capnocytophaga canis</name>
    <dbReference type="NCBI Taxonomy" id="1848903"/>
    <lineage>
        <taxon>Bacteria</taxon>
        <taxon>Pseudomonadati</taxon>
        <taxon>Bacteroidota</taxon>
        <taxon>Flavobacteriia</taxon>
        <taxon>Flavobacteriales</taxon>
        <taxon>Flavobacteriaceae</taxon>
        <taxon>Capnocytophaga</taxon>
    </lineage>
</organism>
<evidence type="ECO:0000313" key="2">
    <source>
        <dbReference type="Proteomes" id="UP000045051"/>
    </source>
</evidence>
<accession>A0A0B7I022</accession>
<keyword evidence="2" id="KW-1185">Reference proteome</keyword>